<comment type="caution">
    <text evidence="3">The sequence shown here is derived from an EMBL/GenBank/DDBJ whole genome shotgun (WGS) entry which is preliminary data.</text>
</comment>
<keyword evidence="1" id="KW-0328">Glycosyltransferase</keyword>
<evidence type="ECO:0000313" key="4">
    <source>
        <dbReference type="Proteomes" id="UP001595704"/>
    </source>
</evidence>
<dbReference type="InterPro" id="IPR029044">
    <property type="entry name" value="Nucleotide-diphossugar_trans"/>
</dbReference>
<name>A0ABV7UHQ9_9HYPH</name>
<evidence type="ECO:0000256" key="2">
    <source>
        <dbReference type="ARBA" id="ARBA00022679"/>
    </source>
</evidence>
<dbReference type="PANTHER" id="PTHR13778">
    <property type="entry name" value="GLYCOSYLTRANSFERASE 8 DOMAIN-CONTAINING PROTEIN"/>
    <property type="match status" value="1"/>
</dbReference>
<accession>A0ABV7UHQ9</accession>
<proteinExistence type="predicted"/>
<keyword evidence="2" id="KW-0808">Transferase</keyword>
<dbReference type="EMBL" id="JBHRYC010000040">
    <property type="protein sequence ID" value="MFC3637589.1"/>
    <property type="molecule type" value="Genomic_DNA"/>
</dbReference>
<evidence type="ECO:0000313" key="3">
    <source>
        <dbReference type="EMBL" id="MFC3637589.1"/>
    </source>
</evidence>
<keyword evidence="4" id="KW-1185">Reference proteome</keyword>
<protein>
    <submittedName>
        <fullName evidence="3">Glycosyltransferase family 8 protein</fullName>
    </submittedName>
</protein>
<dbReference type="InterPro" id="IPR002495">
    <property type="entry name" value="Glyco_trans_8"/>
</dbReference>
<reference evidence="4" key="1">
    <citation type="journal article" date="2019" name="Int. J. Syst. Evol. Microbiol.">
        <title>The Global Catalogue of Microorganisms (GCM) 10K type strain sequencing project: providing services to taxonomists for standard genome sequencing and annotation.</title>
        <authorList>
            <consortium name="The Broad Institute Genomics Platform"/>
            <consortium name="The Broad Institute Genome Sequencing Center for Infectious Disease"/>
            <person name="Wu L."/>
            <person name="Ma J."/>
        </authorList>
    </citation>
    <scope>NUCLEOTIDE SEQUENCE [LARGE SCALE GENOMIC DNA]</scope>
    <source>
        <strain evidence="4">KCTC 42282</strain>
    </source>
</reference>
<dbReference type="InterPro" id="IPR050748">
    <property type="entry name" value="Glycosyltrans_8_dom-fam"/>
</dbReference>
<organism evidence="3 4">
    <name type="scientific">Camelimonas fluminis</name>
    <dbReference type="NCBI Taxonomy" id="1576911"/>
    <lineage>
        <taxon>Bacteria</taxon>
        <taxon>Pseudomonadati</taxon>
        <taxon>Pseudomonadota</taxon>
        <taxon>Alphaproteobacteria</taxon>
        <taxon>Hyphomicrobiales</taxon>
        <taxon>Chelatococcaceae</taxon>
        <taxon>Camelimonas</taxon>
    </lineage>
</organism>
<sequence length="326" mass="36768">MSADPVAVLYCIDDAYVPQAAVSLGSLFDNAPGARFEVTIAAFQRDPALSEAAFAPVLARHPRCSLRFVDLPDQLFQDLPVTGQFSRSIYIRLILQRFIDRPHRRILYLDADTIACEDITPLWQTNMGDATLAAAPDPFHLNLTQTGFSEDQFYFNSGVLLIDMERWRARNCEKRVLDVLAQRAHELAWMDQDALNMALGGETHILDLKWNWQPRCADVPAGFLGLDRAAYDKRRARPAVIHYTTSFKPWNSAYRVHYSARFFAAAQASGVPSALLPAPAQPRSASQRLLQLKTGLRWRAPGAFRTMRKLFRPKMAAEMYRAGPSR</sequence>
<dbReference type="Pfam" id="PF01501">
    <property type="entry name" value="Glyco_transf_8"/>
    <property type="match status" value="1"/>
</dbReference>
<dbReference type="Proteomes" id="UP001595704">
    <property type="component" value="Unassembled WGS sequence"/>
</dbReference>
<dbReference type="Gene3D" id="3.90.550.10">
    <property type="entry name" value="Spore Coat Polysaccharide Biosynthesis Protein SpsA, Chain A"/>
    <property type="match status" value="1"/>
</dbReference>
<dbReference type="PANTHER" id="PTHR13778:SF13">
    <property type="entry name" value="GALACTURONOSYLTRANSFERASE-LIKE 3-RELATED"/>
    <property type="match status" value="1"/>
</dbReference>
<dbReference type="RefSeq" id="WP_191320528.1">
    <property type="nucleotide sequence ID" value="NZ_BNCG01000019.1"/>
</dbReference>
<evidence type="ECO:0000256" key="1">
    <source>
        <dbReference type="ARBA" id="ARBA00022676"/>
    </source>
</evidence>
<gene>
    <name evidence="3" type="ORF">ACFONL_09400</name>
</gene>
<dbReference type="CDD" id="cd04194">
    <property type="entry name" value="GT8_A4GalT_like"/>
    <property type="match status" value="1"/>
</dbReference>
<dbReference type="SUPFAM" id="SSF53448">
    <property type="entry name" value="Nucleotide-diphospho-sugar transferases"/>
    <property type="match status" value="1"/>
</dbReference>